<reference evidence="1 2" key="1">
    <citation type="journal article" date="2016" name="BMC Genomics">
        <title>Comparative genomics reveals Cyclospora cayetanensis possesses coccidia-like metabolism and invasion components but unique surface antigens.</title>
        <authorList>
            <person name="Liu S."/>
            <person name="Wang L."/>
            <person name="Zheng H."/>
            <person name="Xu Z."/>
            <person name="Roellig D.M."/>
            <person name="Li N."/>
            <person name="Frace M.A."/>
            <person name="Tang K."/>
            <person name="Arrowood M.J."/>
            <person name="Moss D.M."/>
            <person name="Zhang L."/>
            <person name="Feng Y."/>
            <person name="Xiao L."/>
        </authorList>
    </citation>
    <scope>NUCLEOTIDE SEQUENCE [LARGE SCALE GENOMIC DNA]</scope>
    <source>
        <strain evidence="1 2">CHN_HEN01</strain>
    </source>
</reference>
<dbReference type="VEuPathDB" id="ToxoDB:cyc_08845"/>
<evidence type="ECO:0000313" key="2">
    <source>
        <dbReference type="Proteomes" id="UP000095192"/>
    </source>
</evidence>
<dbReference type="InParanoid" id="A0A1D3CZH2"/>
<proteinExistence type="predicted"/>
<comment type="caution">
    <text evidence="1">The sequence shown here is derived from an EMBL/GenBank/DDBJ whole genome shotgun (WGS) entry which is preliminary data.</text>
</comment>
<protein>
    <submittedName>
        <fullName evidence="1">Uncharacterized protein</fullName>
    </submittedName>
</protein>
<name>A0A1D3CZH2_9EIME</name>
<organism evidence="1 2">
    <name type="scientific">Cyclospora cayetanensis</name>
    <dbReference type="NCBI Taxonomy" id="88456"/>
    <lineage>
        <taxon>Eukaryota</taxon>
        <taxon>Sar</taxon>
        <taxon>Alveolata</taxon>
        <taxon>Apicomplexa</taxon>
        <taxon>Conoidasida</taxon>
        <taxon>Coccidia</taxon>
        <taxon>Eucoccidiorida</taxon>
        <taxon>Eimeriorina</taxon>
        <taxon>Eimeriidae</taxon>
        <taxon>Cyclospora</taxon>
    </lineage>
</organism>
<sequence length="212" mass="21790">MRQQSQHRPPEVAPWRAPQLPLTPANVQEAPFQVAEGQLLGCLQQWLIRGMEAEGPPWEECEFLGDSAAGHPGVEAGVHKSRAQFACRILSCAQQEKAAGESPSLAAVAVVNAAAASPAAPVHLKQQRQLQLLLLPGGGNVLRLHPAGVAARPGIAAAFPESEEASPLGFVTGGVGAAAAASEAAAQRGAQNPKLAGLEETMTCACVDSCGC</sequence>
<keyword evidence="2" id="KW-1185">Reference proteome</keyword>
<dbReference type="EMBL" id="JROU02001403">
    <property type="protein sequence ID" value="OEH76595.1"/>
    <property type="molecule type" value="Genomic_DNA"/>
</dbReference>
<evidence type="ECO:0000313" key="1">
    <source>
        <dbReference type="EMBL" id="OEH76595.1"/>
    </source>
</evidence>
<dbReference type="Proteomes" id="UP000095192">
    <property type="component" value="Unassembled WGS sequence"/>
</dbReference>
<dbReference type="AlphaFoldDB" id="A0A1D3CZH2"/>
<gene>
    <name evidence="1" type="ORF">cyc_08845</name>
</gene>
<accession>A0A1D3CZH2</accession>